<evidence type="ECO:0000256" key="4">
    <source>
        <dbReference type="ARBA" id="ARBA00023136"/>
    </source>
</evidence>
<sequence length="1070" mass="117923">MSGRSTRARSRGTRASGTPKTSRQNFFSEPPPADLPGLHPVHDGSYGVNTLLNLDSTKRSRGKRVKPGFVNEDDEDERFTGRIRRKDGKHYTMDNDLRRIVEETVEEAEKDDGFEGGLESQQALIDDSYQPNTRSGVQHPAQQGAQTQAEPPQGGNGYYQGEVDARSTNAFDETSKYQYDPKHGWKPRTQRVDDYKGPRVTKLGRMFTTEEEDRQKPPYASIQYRSPDPEALIHNALSSTPGSSEGSFYGVPTGRGAATPSSSFVAPARPPVPPDSSRSFTSENGLYGDAAFIQPPSGDGPAPPREKTRGGDSSAKPNGNNDPGLLGSGDISRLGLTPGEQQRVENLIRDMRTIPRHQPSIAPSAPLYPLNHLTPREIRAVRALVQDMGNDPAMKSRIMTELDKVTNGAENSQQARVPIQPVIDVTTPDGTRNTHDRLVNDNLSKKKFSNIDANNTHNHSTIDTGRVVDFDNNTGNDKIISDNLSPVQQMESSTSFGGGLTGATNEEHDQFFEQHTATGLHDDGSHNFPLPHKSTLERPIRRRRERHSTRGRGSLFDWVAAGGSSNGASMIFVFLTILFCAWLLLTVIGGDLASSRDDVFVEPGAPWPSWGSIKTNLGKVVPSGVGGSGENFDFKSGDTQSKLVDSITPKIPNQVFVEKDAKGKLRISQDFWHALRNLIREDDIILTLENAKKEAPEISNAHWLAIKSRLGKDGFGLQTGSNGSLGEHTALDDKASHLRFWDNWVSQNGEALKKMVGGVAVSKDEFMKLFRGEIKSYQQEIRKELTAQDARIKEIMETITTLRNSAKDSHGGLTEREVKAICDAAIRKAIEHAKLDALATGRIRGHANDMIVNQINFFGVGSGAVIDPHSSSRPWELPKDHKFKSKEWYLRDGYRPQPQSSAISPWSEEGECFCAGKIVKGVPQITNAIGVMTSRTIIPQHLVVEHILPGSTLDPDAMPKDIEVWAYIEEVTLREEVRAFSANNIPTAPTAEASTGPDGFVKIGHFTYDQRDYGDGVQIFKMSSELTRMRAATSHVIVKAVTNYGADHTCFYRLKLYGEVVDTRPWEVSY</sequence>
<dbReference type="PANTHER" id="PTHR12911">
    <property type="entry name" value="SAD1/UNC-84-LIKE PROTEIN-RELATED"/>
    <property type="match status" value="1"/>
</dbReference>
<feature type="region of interest" description="Disordered" evidence="5">
    <location>
        <begin position="1"/>
        <end position="42"/>
    </location>
</feature>
<feature type="compositionally biased region" description="Basic residues" evidence="5">
    <location>
        <begin position="1"/>
        <end position="12"/>
    </location>
</feature>
<proteinExistence type="predicted"/>
<dbReference type="InterPro" id="IPR012919">
    <property type="entry name" value="SUN_dom"/>
</dbReference>
<comment type="subcellular location">
    <subcellularLocation>
        <location evidence="1">Membrane</location>
    </subcellularLocation>
</comment>
<evidence type="ECO:0000259" key="6">
    <source>
        <dbReference type="PROSITE" id="PS51469"/>
    </source>
</evidence>
<feature type="compositionally biased region" description="Basic and acidic residues" evidence="5">
    <location>
        <begin position="173"/>
        <end position="183"/>
    </location>
</feature>
<dbReference type="GO" id="GO:0043495">
    <property type="term" value="F:protein-membrane adaptor activity"/>
    <property type="evidence" value="ECO:0007669"/>
    <property type="project" value="TreeGrafter"/>
</dbReference>
<keyword evidence="3" id="KW-1133">Transmembrane helix</keyword>
<evidence type="ECO:0000256" key="5">
    <source>
        <dbReference type="SAM" id="MobiDB-lite"/>
    </source>
</evidence>
<name>A0AAX6MXW1_9PEZI</name>
<dbReference type="Gene3D" id="2.60.120.260">
    <property type="entry name" value="Galactose-binding domain-like"/>
    <property type="match status" value="1"/>
</dbReference>
<evidence type="ECO:0000313" key="7">
    <source>
        <dbReference type="EMBL" id="KAK6957237.1"/>
    </source>
</evidence>
<evidence type="ECO:0000256" key="1">
    <source>
        <dbReference type="ARBA" id="ARBA00004370"/>
    </source>
</evidence>
<dbReference type="Pfam" id="PF07738">
    <property type="entry name" value="Sad1_UNC"/>
    <property type="match status" value="1"/>
</dbReference>
<dbReference type="Proteomes" id="UP001369815">
    <property type="component" value="Unassembled WGS sequence"/>
</dbReference>
<keyword evidence="8" id="KW-1185">Reference proteome</keyword>
<comment type="caution">
    <text evidence="7">The sequence shown here is derived from an EMBL/GenBank/DDBJ whole genome shotgun (WGS) entry which is preliminary data.</text>
</comment>
<organism evidence="7 8">
    <name type="scientific">Daldinia eschscholtzii</name>
    <dbReference type="NCBI Taxonomy" id="292717"/>
    <lineage>
        <taxon>Eukaryota</taxon>
        <taxon>Fungi</taxon>
        <taxon>Dikarya</taxon>
        <taxon>Ascomycota</taxon>
        <taxon>Pezizomycotina</taxon>
        <taxon>Sordariomycetes</taxon>
        <taxon>Xylariomycetidae</taxon>
        <taxon>Xylariales</taxon>
        <taxon>Hypoxylaceae</taxon>
        <taxon>Daldinia</taxon>
    </lineage>
</organism>
<gene>
    <name evidence="7" type="ORF">Daesc_000019</name>
</gene>
<dbReference type="InterPro" id="IPR045119">
    <property type="entry name" value="SUN1-5"/>
</dbReference>
<accession>A0AAX6MXW1</accession>
<feature type="region of interest" description="Disordered" evidence="5">
    <location>
        <begin position="518"/>
        <end position="548"/>
    </location>
</feature>
<dbReference type="GO" id="GO:0034993">
    <property type="term" value="C:meiotic nuclear membrane microtubule tethering complex"/>
    <property type="evidence" value="ECO:0007669"/>
    <property type="project" value="TreeGrafter"/>
</dbReference>
<evidence type="ECO:0000256" key="2">
    <source>
        <dbReference type="ARBA" id="ARBA00022692"/>
    </source>
</evidence>
<protein>
    <recommendedName>
        <fullName evidence="6">SUN domain-containing protein</fullName>
    </recommendedName>
</protein>
<feature type="compositionally biased region" description="Polar residues" evidence="5">
    <location>
        <begin position="119"/>
        <end position="150"/>
    </location>
</feature>
<evidence type="ECO:0000256" key="3">
    <source>
        <dbReference type="ARBA" id="ARBA00022989"/>
    </source>
</evidence>
<keyword evidence="4" id="KW-0472">Membrane</keyword>
<evidence type="ECO:0000313" key="8">
    <source>
        <dbReference type="Proteomes" id="UP001369815"/>
    </source>
</evidence>
<dbReference type="EMBL" id="JBANMG010000001">
    <property type="protein sequence ID" value="KAK6957237.1"/>
    <property type="molecule type" value="Genomic_DNA"/>
</dbReference>
<feature type="compositionally biased region" description="Polar residues" evidence="5">
    <location>
        <begin position="236"/>
        <end position="246"/>
    </location>
</feature>
<dbReference type="PROSITE" id="PS51469">
    <property type="entry name" value="SUN"/>
    <property type="match status" value="1"/>
</dbReference>
<dbReference type="PANTHER" id="PTHR12911:SF8">
    <property type="entry name" value="KLAROID PROTEIN-RELATED"/>
    <property type="match status" value="1"/>
</dbReference>
<dbReference type="AlphaFoldDB" id="A0AAX6MXW1"/>
<feature type="domain" description="SUN" evidence="6">
    <location>
        <begin position="863"/>
        <end position="1061"/>
    </location>
</feature>
<reference evidence="7 8" key="1">
    <citation type="journal article" date="2024" name="Front Chem Biol">
        <title>Unveiling the potential of Daldinia eschscholtzii MFLUCC 19-0629 through bioactivity and bioinformatics studies for enhanced sustainable agriculture production.</title>
        <authorList>
            <person name="Brooks S."/>
            <person name="Weaver J.A."/>
            <person name="Klomchit A."/>
            <person name="Alharthi S.A."/>
            <person name="Onlamun T."/>
            <person name="Nurani R."/>
            <person name="Vong T.K."/>
            <person name="Alberti F."/>
            <person name="Greco C."/>
        </authorList>
    </citation>
    <scope>NUCLEOTIDE SEQUENCE [LARGE SCALE GENOMIC DNA]</scope>
    <source>
        <strain evidence="7">MFLUCC 19-0629</strain>
    </source>
</reference>
<keyword evidence="2" id="KW-0812">Transmembrane</keyword>
<feature type="region of interest" description="Disordered" evidence="5">
    <location>
        <begin position="107"/>
        <end position="337"/>
    </location>
</feature>